<feature type="active site" evidence="3">
    <location>
        <position position="100"/>
    </location>
</feature>
<dbReference type="InterPro" id="IPR027473">
    <property type="entry name" value="L-asparaginase_C"/>
</dbReference>
<dbReference type="InterPro" id="IPR037152">
    <property type="entry name" value="L-asparaginase_N_sf"/>
</dbReference>
<name>A0ABX6SMS4_9PSED</name>
<dbReference type="EMBL" id="CP060009">
    <property type="protein sequence ID" value="QNH02716.1"/>
    <property type="molecule type" value="Genomic_DNA"/>
</dbReference>
<dbReference type="PANTHER" id="PTHR11707:SF28">
    <property type="entry name" value="60 KDA LYSOPHOSPHOLIPASE"/>
    <property type="match status" value="1"/>
</dbReference>
<proteinExistence type="inferred from homology"/>
<comment type="similarity">
    <text evidence="1">Belongs to the asparaginase 1 family.</text>
</comment>
<dbReference type="Pfam" id="PF00710">
    <property type="entry name" value="Asparaginase"/>
    <property type="match status" value="1"/>
</dbReference>
<evidence type="ECO:0000259" key="5">
    <source>
        <dbReference type="Pfam" id="PF17763"/>
    </source>
</evidence>
<dbReference type="PROSITE" id="PS00917">
    <property type="entry name" value="ASN_GLN_ASE_2"/>
    <property type="match status" value="1"/>
</dbReference>
<evidence type="ECO:0000313" key="6">
    <source>
        <dbReference type="EMBL" id="QNH02716.1"/>
    </source>
</evidence>
<evidence type="ECO:0000256" key="3">
    <source>
        <dbReference type="PROSITE-ProRule" id="PRU10100"/>
    </source>
</evidence>
<dbReference type="InterPro" id="IPR040919">
    <property type="entry name" value="Asparaginase_C"/>
</dbReference>
<evidence type="ECO:0000256" key="1">
    <source>
        <dbReference type="ARBA" id="ARBA00010518"/>
    </source>
</evidence>
<dbReference type="InterPro" id="IPR020827">
    <property type="entry name" value="Asparaginase/glutaminase_AS1"/>
</dbReference>
<dbReference type="Proteomes" id="UP000515254">
    <property type="component" value="Chromosome"/>
</dbReference>
<dbReference type="SUPFAM" id="SSF53774">
    <property type="entry name" value="Glutaminase/Asparaginase"/>
    <property type="match status" value="1"/>
</dbReference>
<evidence type="ECO:0000313" key="7">
    <source>
        <dbReference type="Proteomes" id="UP000515254"/>
    </source>
</evidence>
<organism evidence="6 7">
    <name type="scientific">Pseudomonas sediminis</name>
    <dbReference type="NCBI Taxonomy" id="1691904"/>
    <lineage>
        <taxon>Bacteria</taxon>
        <taxon>Pseudomonadati</taxon>
        <taxon>Pseudomonadota</taxon>
        <taxon>Gammaproteobacteria</taxon>
        <taxon>Pseudomonadales</taxon>
        <taxon>Pseudomonadaceae</taxon>
        <taxon>Pseudomonas</taxon>
    </lineage>
</organism>
<dbReference type="RefSeq" id="WP_179544292.1">
    <property type="nucleotide sequence ID" value="NZ_CP060009.1"/>
</dbReference>
<feature type="domain" description="Asparaginase/glutaminase C-terminal" evidence="5">
    <location>
        <begin position="201"/>
        <end position="299"/>
    </location>
</feature>
<dbReference type="Gene3D" id="3.40.50.1170">
    <property type="entry name" value="L-asparaginase, N-terminal domain"/>
    <property type="match status" value="1"/>
</dbReference>
<dbReference type="InterPro" id="IPR027475">
    <property type="entry name" value="Asparaginase/glutaminase_AS2"/>
</dbReference>
<evidence type="ECO:0000256" key="2">
    <source>
        <dbReference type="PROSITE-ProRule" id="PRU10099"/>
    </source>
</evidence>
<dbReference type="PRINTS" id="PR00139">
    <property type="entry name" value="ASNGLNASE"/>
</dbReference>
<protein>
    <submittedName>
        <fullName evidence="6">Asparaginase</fullName>
    </submittedName>
</protein>
<sequence length="303" mass="31337">MSLSSSSPASDKAACASLKRLLVLHTGGTIGMVSGPDGLVPGEGVLEQAIERLALDGVQVTVNAFDPLVDSAEVDFAHWNRLIDLVSASQVDGVVITHGTDTMAFTGAALSLALAGIAVPVVLCGSMHPLNTGGDAEDNLLLALKAASESSAGVWLAFANKLLPAAGLVKHHSHDSDAFCSVPQSTTPELTRRFHFKAKRLAILTLSPGMPAPALEAALTHLDGVVLRVFGAGTVMSNPHLERALRDAVARGCRIRAVSQCQEGGLLPGAYAAGGALWRAGVENGGSETPELALARLWMELSM</sequence>
<feature type="domain" description="L-asparaginase N-terminal" evidence="4">
    <location>
        <begin position="20"/>
        <end position="192"/>
    </location>
</feature>
<dbReference type="PROSITE" id="PS00144">
    <property type="entry name" value="ASN_GLN_ASE_1"/>
    <property type="match status" value="1"/>
</dbReference>
<dbReference type="PANTHER" id="PTHR11707">
    <property type="entry name" value="L-ASPARAGINASE"/>
    <property type="match status" value="1"/>
</dbReference>
<dbReference type="PIRSF" id="PIRSF001220">
    <property type="entry name" value="L-ASNase_gatD"/>
    <property type="match status" value="1"/>
</dbReference>
<dbReference type="InterPro" id="IPR006034">
    <property type="entry name" value="Asparaginase/glutaminase-like"/>
</dbReference>
<feature type="active site" evidence="2">
    <location>
        <position position="29"/>
    </location>
</feature>
<dbReference type="Pfam" id="PF17763">
    <property type="entry name" value="Asparaginase_C"/>
    <property type="match status" value="1"/>
</dbReference>
<reference evidence="6 7" key="1">
    <citation type="journal article" date="2020" name="Microbiol. Resour. Announc.">
        <title>Complete genome sequences of four natural Pseudomonas isolates that catabolize a wide range of aromatic compounds relevant to lignin valorization.</title>
        <authorList>
            <person name="Hatmaker E.A."/>
            <person name="Presley G."/>
            <person name="Cannon O."/>
            <person name="Guss A.M."/>
            <person name="Elkins J.G."/>
        </authorList>
    </citation>
    <scope>NUCLEOTIDE SEQUENCE [LARGE SCALE GENOMIC DNA]</scope>
    <source>
        <strain evidence="6 7">B10D7D</strain>
    </source>
</reference>
<dbReference type="PROSITE" id="PS51732">
    <property type="entry name" value="ASN_GLN_ASE_3"/>
    <property type="match status" value="1"/>
</dbReference>
<accession>A0ABX6SMS4</accession>
<evidence type="ECO:0000259" key="4">
    <source>
        <dbReference type="Pfam" id="PF00710"/>
    </source>
</evidence>
<keyword evidence="7" id="KW-1185">Reference proteome</keyword>
<dbReference type="PIRSF" id="PIRSF500176">
    <property type="entry name" value="L_ASNase"/>
    <property type="match status" value="1"/>
</dbReference>
<dbReference type="InterPro" id="IPR036152">
    <property type="entry name" value="Asp/glu_Ase-like_sf"/>
</dbReference>
<gene>
    <name evidence="6" type="ORF">HNQ25_08340</name>
</gene>
<dbReference type="SMART" id="SM00870">
    <property type="entry name" value="Asparaginase"/>
    <property type="match status" value="1"/>
</dbReference>
<dbReference type="InterPro" id="IPR027474">
    <property type="entry name" value="L-asparaginase_N"/>
</dbReference>
<dbReference type="Gene3D" id="3.40.50.40">
    <property type="match status" value="1"/>
</dbReference>